<feature type="transmembrane region" description="Helical" evidence="1">
    <location>
        <begin position="23"/>
        <end position="41"/>
    </location>
</feature>
<dbReference type="Proteomes" id="UP000198571">
    <property type="component" value="Unassembled WGS sequence"/>
</dbReference>
<evidence type="ECO:0000256" key="1">
    <source>
        <dbReference type="SAM" id="Phobius"/>
    </source>
</evidence>
<name>A0A1H9QCR8_9BACI</name>
<reference evidence="3" key="1">
    <citation type="submission" date="2016-10" db="EMBL/GenBank/DDBJ databases">
        <authorList>
            <person name="Varghese N."/>
            <person name="Submissions S."/>
        </authorList>
    </citation>
    <scope>NUCLEOTIDE SEQUENCE [LARGE SCALE GENOMIC DNA]</scope>
    <source>
        <strain evidence="3">S9</strain>
    </source>
</reference>
<feature type="transmembrane region" description="Helical" evidence="1">
    <location>
        <begin position="121"/>
        <end position="142"/>
    </location>
</feature>
<keyword evidence="1" id="KW-0472">Membrane</keyword>
<keyword evidence="3" id="KW-1185">Reference proteome</keyword>
<feature type="transmembrane region" description="Helical" evidence="1">
    <location>
        <begin position="61"/>
        <end position="81"/>
    </location>
</feature>
<dbReference type="AlphaFoldDB" id="A0A1H9QCR8"/>
<organism evidence="2 3">
    <name type="scientific">Salipaludibacillus aurantiacus</name>
    <dbReference type="NCBI Taxonomy" id="1601833"/>
    <lineage>
        <taxon>Bacteria</taxon>
        <taxon>Bacillati</taxon>
        <taxon>Bacillota</taxon>
        <taxon>Bacilli</taxon>
        <taxon>Bacillales</taxon>
        <taxon>Bacillaceae</taxon>
    </lineage>
</organism>
<evidence type="ECO:0000313" key="2">
    <source>
        <dbReference type="EMBL" id="SER57955.1"/>
    </source>
</evidence>
<keyword evidence="1" id="KW-1133">Transmembrane helix</keyword>
<protein>
    <submittedName>
        <fullName evidence="2">Uncharacterized protein</fullName>
    </submittedName>
</protein>
<feature type="transmembrane region" description="Helical" evidence="1">
    <location>
        <begin position="90"/>
        <end position="115"/>
    </location>
</feature>
<gene>
    <name evidence="2" type="ORF">SAMN05518684_102140</name>
</gene>
<dbReference type="RefSeq" id="WP_093047475.1">
    <property type="nucleotide sequence ID" value="NZ_FOGT01000002.1"/>
</dbReference>
<proteinExistence type="predicted"/>
<dbReference type="OrthoDB" id="1913203at2"/>
<dbReference type="EMBL" id="FOGT01000002">
    <property type="protein sequence ID" value="SER57955.1"/>
    <property type="molecule type" value="Genomic_DNA"/>
</dbReference>
<accession>A0A1H9QCR8</accession>
<sequence length="148" mass="17133">MLVNIILGTVIPWVILIYLYKRVPKIVLLFVPFGIALAFLINDLGQEVFWMVTPFLENASWATLPINIGYFPMLACLFAYIKIRNIIKDWVLLIFSISGGVALEFTAVTFGKVIYLNNWNLFYTSLTYLAGIMLTFFYLLLVRKFRFL</sequence>
<keyword evidence="1" id="KW-0812">Transmembrane</keyword>
<evidence type="ECO:0000313" key="3">
    <source>
        <dbReference type="Proteomes" id="UP000198571"/>
    </source>
</evidence>